<dbReference type="OrthoDB" id="2602444at2759"/>
<protein>
    <submittedName>
        <fullName evidence="1">Uncharacterized protein</fullName>
    </submittedName>
</protein>
<dbReference type="AlphaFoldDB" id="M2QXW5"/>
<proteinExistence type="predicted"/>
<organism evidence="1 2">
    <name type="scientific">Ceriporiopsis subvermispora (strain B)</name>
    <name type="common">White-rot fungus</name>
    <name type="synonym">Gelatoporia subvermispora</name>
    <dbReference type="NCBI Taxonomy" id="914234"/>
    <lineage>
        <taxon>Eukaryota</taxon>
        <taxon>Fungi</taxon>
        <taxon>Dikarya</taxon>
        <taxon>Basidiomycota</taxon>
        <taxon>Agaricomycotina</taxon>
        <taxon>Agaricomycetes</taxon>
        <taxon>Polyporales</taxon>
        <taxon>Gelatoporiaceae</taxon>
        <taxon>Gelatoporia</taxon>
    </lineage>
</organism>
<sequence length="115" mass="13320">MVHFYGFLLDPDWLLELGTKKGLGSCRTSIARECLKSRTAMKLLIEAHADEWCTVENVTLQNGKHYWCIALASTDPRRTVYTYPKNMPPQKLVDEMKAFLKKPEDIQAMWWKGTL</sequence>
<name>M2QXW5_CERS8</name>
<accession>M2QXW5</accession>
<gene>
    <name evidence="1" type="ORF">CERSUDRAFT_95245</name>
</gene>
<dbReference type="Proteomes" id="UP000016930">
    <property type="component" value="Unassembled WGS sequence"/>
</dbReference>
<dbReference type="EMBL" id="KB445797">
    <property type="protein sequence ID" value="EMD36975.1"/>
    <property type="molecule type" value="Genomic_DNA"/>
</dbReference>
<dbReference type="HOGENOM" id="CLU_2108739_0_0_1"/>
<keyword evidence="2" id="KW-1185">Reference proteome</keyword>
<evidence type="ECO:0000313" key="1">
    <source>
        <dbReference type="EMBL" id="EMD36975.1"/>
    </source>
</evidence>
<reference evidence="1 2" key="1">
    <citation type="journal article" date="2012" name="Proc. Natl. Acad. Sci. U.S.A.">
        <title>Comparative genomics of Ceriporiopsis subvermispora and Phanerochaete chrysosporium provide insight into selective ligninolysis.</title>
        <authorList>
            <person name="Fernandez-Fueyo E."/>
            <person name="Ruiz-Duenas F.J."/>
            <person name="Ferreira P."/>
            <person name="Floudas D."/>
            <person name="Hibbett D.S."/>
            <person name="Canessa P."/>
            <person name="Larrondo L.F."/>
            <person name="James T.Y."/>
            <person name="Seelenfreund D."/>
            <person name="Lobos S."/>
            <person name="Polanco R."/>
            <person name="Tello M."/>
            <person name="Honda Y."/>
            <person name="Watanabe T."/>
            <person name="Watanabe T."/>
            <person name="Ryu J.S."/>
            <person name="Kubicek C.P."/>
            <person name="Schmoll M."/>
            <person name="Gaskell J."/>
            <person name="Hammel K.E."/>
            <person name="St John F.J."/>
            <person name="Vanden Wymelenberg A."/>
            <person name="Sabat G."/>
            <person name="Splinter BonDurant S."/>
            <person name="Syed K."/>
            <person name="Yadav J.S."/>
            <person name="Doddapaneni H."/>
            <person name="Subramanian V."/>
            <person name="Lavin J.L."/>
            <person name="Oguiza J.A."/>
            <person name="Perez G."/>
            <person name="Pisabarro A.G."/>
            <person name="Ramirez L."/>
            <person name="Santoyo F."/>
            <person name="Master E."/>
            <person name="Coutinho P.M."/>
            <person name="Henrissat B."/>
            <person name="Lombard V."/>
            <person name="Magnuson J.K."/>
            <person name="Kuees U."/>
            <person name="Hori C."/>
            <person name="Igarashi K."/>
            <person name="Samejima M."/>
            <person name="Held B.W."/>
            <person name="Barry K.W."/>
            <person name="LaButti K.M."/>
            <person name="Lapidus A."/>
            <person name="Lindquist E.A."/>
            <person name="Lucas S.M."/>
            <person name="Riley R."/>
            <person name="Salamov A.A."/>
            <person name="Hoffmeister D."/>
            <person name="Schwenk D."/>
            <person name="Hadar Y."/>
            <person name="Yarden O."/>
            <person name="de Vries R.P."/>
            <person name="Wiebenga A."/>
            <person name="Stenlid J."/>
            <person name="Eastwood D."/>
            <person name="Grigoriev I.V."/>
            <person name="Berka R.M."/>
            <person name="Blanchette R.A."/>
            <person name="Kersten P."/>
            <person name="Martinez A.T."/>
            <person name="Vicuna R."/>
            <person name="Cullen D."/>
        </authorList>
    </citation>
    <scope>NUCLEOTIDE SEQUENCE [LARGE SCALE GENOMIC DNA]</scope>
    <source>
        <strain evidence="1 2">B</strain>
    </source>
</reference>
<evidence type="ECO:0000313" key="2">
    <source>
        <dbReference type="Proteomes" id="UP000016930"/>
    </source>
</evidence>